<dbReference type="EMBL" id="JBHPBY010000446">
    <property type="protein sequence ID" value="MFC1853205.1"/>
    <property type="molecule type" value="Genomic_DNA"/>
</dbReference>
<dbReference type="InterPro" id="IPR005821">
    <property type="entry name" value="Ion_trans_dom"/>
</dbReference>
<evidence type="ECO:0000313" key="14">
    <source>
        <dbReference type="EMBL" id="MFC1853205.1"/>
    </source>
</evidence>
<keyword evidence="6" id="KW-0851">Voltage-gated channel</keyword>
<gene>
    <name evidence="14" type="ORF">ACFL27_23655</name>
</gene>
<dbReference type="Gene3D" id="1.10.287.70">
    <property type="match status" value="1"/>
</dbReference>
<evidence type="ECO:0000256" key="12">
    <source>
        <dbReference type="SAM" id="Phobius"/>
    </source>
</evidence>
<comment type="caution">
    <text evidence="14">The sequence shown here is derived from an EMBL/GenBank/DDBJ whole genome shotgun (WGS) entry which is preliminary data.</text>
</comment>
<evidence type="ECO:0000256" key="4">
    <source>
        <dbReference type="ARBA" id="ARBA00022692"/>
    </source>
</evidence>
<feature type="transmembrane region" description="Helical" evidence="12">
    <location>
        <begin position="306"/>
        <end position="331"/>
    </location>
</feature>
<keyword evidence="9" id="KW-0406">Ion transport</keyword>
<evidence type="ECO:0000256" key="11">
    <source>
        <dbReference type="ARBA" id="ARBA00023303"/>
    </source>
</evidence>
<dbReference type="Pfam" id="PF00520">
    <property type="entry name" value="Ion_trans"/>
    <property type="match status" value="1"/>
</dbReference>
<evidence type="ECO:0000256" key="7">
    <source>
        <dbReference type="ARBA" id="ARBA00022958"/>
    </source>
</evidence>
<protein>
    <submittedName>
        <fullName evidence="14">Ion transporter</fullName>
    </submittedName>
</protein>
<comment type="subcellular location">
    <subcellularLocation>
        <location evidence="1">Membrane</location>
        <topology evidence="1">Multi-pass membrane protein</topology>
    </subcellularLocation>
</comment>
<name>A0ABV6Z429_UNCC1</name>
<keyword evidence="7" id="KW-0630">Potassium</keyword>
<evidence type="ECO:0000256" key="1">
    <source>
        <dbReference type="ARBA" id="ARBA00004141"/>
    </source>
</evidence>
<dbReference type="Proteomes" id="UP001594351">
    <property type="component" value="Unassembled WGS sequence"/>
</dbReference>
<dbReference type="InterPro" id="IPR028325">
    <property type="entry name" value="VG_K_chnl"/>
</dbReference>
<keyword evidence="11" id="KW-0407">Ion channel</keyword>
<evidence type="ECO:0000256" key="6">
    <source>
        <dbReference type="ARBA" id="ARBA00022882"/>
    </source>
</evidence>
<keyword evidence="3" id="KW-0633">Potassium transport</keyword>
<evidence type="ECO:0000256" key="5">
    <source>
        <dbReference type="ARBA" id="ARBA00022826"/>
    </source>
</evidence>
<evidence type="ECO:0000256" key="8">
    <source>
        <dbReference type="ARBA" id="ARBA00022989"/>
    </source>
</evidence>
<evidence type="ECO:0000256" key="10">
    <source>
        <dbReference type="ARBA" id="ARBA00023136"/>
    </source>
</evidence>
<evidence type="ECO:0000256" key="9">
    <source>
        <dbReference type="ARBA" id="ARBA00023065"/>
    </source>
</evidence>
<sequence length="373" mass="42804">METDIKNPDFMSLQDIKRAVDKIRLHDLDQLILQQMHQEISAEQEVLRKEATELHGKLKCDLNEGHGSLLSEYKKQIRQVTVQHKNLEEDKNKVFDAWQQRILEDRLITVLGSRMCVKTLEFFIIGLIFFVIILLIYDLSSPGLSDDTRLTFFILDTAACIIFLIEFFFRHHYADSKKWFWSRHWIDFVTSIPIPDLQALRIGRLARVARVARLMRVVRILRVLRVVFFFWRGMDKLSDVLDVKMMKRSLLLVSLFLIVGALVIYYAEGTQDGVNSFAKSIWWSFTTVVTGGYGDIHNPTTTTGQLLTVLLVIAGMVVVGIFTATLTSVLVGDGSEKIELMQKALNIQLEAMMQKISQIETHVAPDSAQENKE</sequence>
<keyword evidence="4 12" id="KW-0812">Transmembrane</keyword>
<evidence type="ECO:0000256" key="2">
    <source>
        <dbReference type="ARBA" id="ARBA00022448"/>
    </source>
</evidence>
<feature type="domain" description="Ion transport" evidence="13">
    <location>
        <begin position="119"/>
        <end position="326"/>
    </location>
</feature>
<keyword evidence="5" id="KW-0631">Potassium channel</keyword>
<keyword evidence="8 12" id="KW-1133">Transmembrane helix</keyword>
<evidence type="ECO:0000256" key="3">
    <source>
        <dbReference type="ARBA" id="ARBA00022538"/>
    </source>
</evidence>
<feature type="transmembrane region" description="Helical" evidence="12">
    <location>
        <begin position="250"/>
        <end position="267"/>
    </location>
</feature>
<dbReference type="SUPFAM" id="SSF81324">
    <property type="entry name" value="Voltage-gated potassium channels"/>
    <property type="match status" value="1"/>
</dbReference>
<dbReference type="PRINTS" id="PR00169">
    <property type="entry name" value="KCHANNEL"/>
</dbReference>
<keyword evidence="2" id="KW-0813">Transport</keyword>
<proteinExistence type="predicted"/>
<dbReference type="Gene3D" id="1.20.120.350">
    <property type="entry name" value="Voltage-gated potassium channels. Chain C"/>
    <property type="match status" value="1"/>
</dbReference>
<dbReference type="InterPro" id="IPR027359">
    <property type="entry name" value="Volt_channel_dom_sf"/>
</dbReference>
<feature type="transmembrane region" description="Helical" evidence="12">
    <location>
        <begin position="149"/>
        <end position="169"/>
    </location>
</feature>
<dbReference type="PANTHER" id="PTHR11537:SF254">
    <property type="entry name" value="POTASSIUM VOLTAGE-GATED CHANNEL PROTEIN SHAB"/>
    <property type="match status" value="1"/>
</dbReference>
<keyword evidence="10 12" id="KW-0472">Membrane</keyword>
<keyword evidence="15" id="KW-1185">Reference proteome</keyword>
<evidence type="ECO:0000259" key="13">
    <source>
        <dbReference type="Pfam" id="PF00520"/>
    </source>
</evidence>
<dbReference type="PANTHER" id="PTHR11537">
    <property type="entry name" value="VOLTAGE-GATED POTASSIUM CHANNEL"/>
    <property type="match status" value="1"/>
</dbReference>
<organism evidence="14 15">
    <name type="scientific">candidate division CSSED10-310 bacterium</name>
    <dbReference type="NCBI Taxonomy" id="2855610"/>
    <lineage>
        <taxon>Bacteria</taxon>
        <taxon>Bacteria division CSSED10-310</taxon>
    </lineage>
</organism>
<reference evidence="14 15" key="1">
    <citation type="submission" date="2024-09" db="EMBL/GenBank/DDBJ databases">
        <title>Laminarin stimulates single cell rates of sulfate reduction while oxygen inhibits transcriptomic activity in coastal marine sediment.</title>
        <authorList>
            <person name="Lindsay M."/>
            <person name="Orcutt B."/>
            <person name="Emerson D."/>
            <person name="Stepanauskas R."/>
            <person name="D'Angelo T."/>
        </authorList>
    </citation>
    <scope>NUCLEOTIDE SEQUENCE [LARGE SCALE GENOMIC DNA]</scope>
    <source>
        <strain evidence="14">SAG AM-311-K15</strain>
    </source>
</reference>
<feature type="transmembrane region" description="Helical" evidence="12">
    <location>
        <begin position="120"/>
        <end position="137"/>
    </location>
</feature>
<accession>A0ABV6Z429</accession>
<evidence type="ECO:0000313" key="15">
    <source>
        <dbReference type="Proteomes" id="UP001594351"/>
    </source>
</evidence>